<accession>A0A8J2JNJ6</accession>
<dbReference type="EMBL" id="CAJVCH010008857">
    <property type="protein sequence ID" value="CAG7664942.1"/>
    <property type="molecule type" value="Genomic_DNA"/>
</dbReference>
<keyword evidence="2" id="KW-1185">Reference proteome</keyword>
<feature type="non-terminal residue" evidence="1">
    <location>
        <position position="37"/>
    </location>
</feature>
<dbReference type="Proteomes" id="UP000708208">
    <property type="component" value="Unassembled WGS sequence"/>
</dbReference>
<protein>
    <submittedName>
        <fullName evidence="1">Uncharacterized protein</fullName>
    </submittedName>
</protein>
<reference evidence="1" key="1">
    <citation type="submission" date="2021-06" db="EMBL/GenBank/DDBJ databases">
        <authorList>
            <person name="Hodson N. C."/>
            <person name="Mongue J. A."/>
            <person name="Jaron S. K."/>
        </authorList>
    </citation>
    <scope>NUCLEOTIDE SEQUENCE</scope>
</reference>
<organism evidence="1 2">
    <name type="scientific">Allacma fusca</name>
    <dbReference type="NCBI Taxonomy" id="39272"/>
    <lineage>
        <taxon>Eukaryota</taxon>
        <taxon>Metazoa</taxon>
        <taxon>Ecdysozoa</taxon>
        <taxon>Arthropoda</taxon>
        <taxon>Hexapoda</taxon>
        <taxon>Collembola</taxon>
        <taxon>Symphypleona</taxon>
        <taxon>Sminthuridae</taxon>
        <taxon>Allacma</taxon>
    </lineage>
</organism>
<name>A0A8J2JNJ6_9HEXA</name>
<evidence type="ECO:0000313" key="2">
    <source>
        <dbReference type="Proteomes" id="UP000708208"/>
    </source>
</evidence>
<gene>
    <name evidence="1" type="ORF">AFUS01_LOCUS1599</name>
</gene>
<dbReference type="AlphaFoldDB" id="A0A8J2JNJ6"/>
<evidence type="ECO:0000313" key="1">
    <source>
        <dbReference type="EMBL" id="CAG7664942.1"/>
    </source>
</evidence>
<proteinExistence type="predicted"/>
<sequence length="37" mass="4222">MVSEDMELLVYVGNTKVMVDDRAGYLPESKALNEFEK</sequence>
<comment type="caution">
    <text evidence="1">The sequence shown here is derived from an EMBL/GenBank/DDBJ whole genome shotgun (WGS) entry which is preliminary data.</text>
</comment>